<dbReference type="EMBL" id="MU003778">
    <property type="protein sequence ID" value="KAF2723117.1"/>
    <property type="molecule type" value="Genomic_DNA"/>
</dbReference>
<evidence type="ECO:0000313" key="2">
    <source>
        <dbReference type="EMBL" id="KAF2723117.1"/>
    </source>
</evidence>
<feature type="region of interest" description="Disordered" evidence="1">
    <location>
        <begin position="315"/>
        <end position="335"/>
    </location>
</feature>
<dbReference type="Proteomes" id="UP000799441">
    <property type="component" value="Unassembled WGS sequence"/>
</dbReference>
<dbReference type="OrthoDB" id="3873760at2759"/>
<protein>
    <submittedName>
        <fullName evidence="2">Uncharacterized protein</fullName>
    </submittedName>
</protein>
<feature type="compositionally biased region" description="Basic and acidic residues" evidence="1">
    <location>
        <begin position="114"/>
        <end position="124"/>
    </location>
</feature>
<gene>
    <name evidence="2" type="ORF">K431DRAFT_283283</name>
</gene>
<name>A0A9P4UP64_9PEZI</name>
<organism evidence="2 3">
    <name type="scientific">Polychaeton citri CBS 116435</name>
    <dbReference type="NCBI Taxonomy" id="1314669"/>
    <lineage>
        <taxon>Eukaryota</taxon>
        <taxon>Fungi</taxon>
        <taxon>Dikarya</taxon>
        <taxon>Ascomycota</taxon>
        <taxon>Pezizomycotina</taxon>
        <taxon>Dothideomycetes</taxon>
        <taxon>Dothideomycetidae</taxon>
        <taxon>Capnodiales</taxon>
        <taxon>Capnodiaceae</taxon>
        <taxon>Polychaeton</taxon>
    </lineage>
</organism>
<reference evidence="2" key="1">
    <citation type="journal article" date="2020" name="Stud. Mycol.">
        <title>101 Dothideomycetes genomes: a test case for predicting lifestyles and emergence of pathogens.</title>
        <authorList>
            <person name="Haridas S."/>
            <person name="Albert R."/>
            <person name="Binder M."/>
            <person name="Bloem J."/>
            <person name="Labutti K."/>
            <person name="Salamov A."/>
            <person name="Andreopoulos B."/>
            <person name="Baker S."/>
            <person name="Barry K."/>
            <person name="Bills G."/>
            <person name="Bluhm B."/>
            <person name="Cannon C."/>
            <person name="Castanera R."/>
            <person name="Culley D."/>
            <person name="Daum C."/>
            <person name="Ezra D."/>
            <person name="Gonzalez J."/>
            <person name="Henrissat B."/>
            <person name="Kuo A."/>
            <person name="Liang C."/>
            <person name="Lipzen A."/>
            <person name="Lutzoni F."/>
            <person name="Magnuson J."/>
            <person name="Mondo S."/>
            <person name="Nolan M."/>
            <person name="Ohm R."/>
            <person name="Pangilinan J."/>
            <person name="Park H.-J."/>
            <person name="Ramirez L."/>
            <person name="Alfaro M."/>
            <person name="Sun H."/>
            <person name="Tritt A."/>
            <person name="Yoshinaga Y."/>
            <person name="Zwiers L.-H."/>
            <person name="Turgeon B."/>
            <person name="Goodwin S."/>
            <person name="Spatafora J."/>
            <person name="Crous P."/>
            <person name="Grigoriev I."/>
        </authorList>
    </citation>
    <scope>NUCLEOTIDE SEQUENCE</scope>
    <source>
        <strain evidence="2">CBS 116435</strain>
    </source>
</reference>
<feature type="region of interest" description="Disordered" evidence="1">
    <location>
        <begin position="112"/>
        <end position="134"/>
    </location>
</feature>
<evidence type="ECO:0000313" key="3">
    <source>
        <dbReference type="Proteomes" id="UP000799441"/>
    </source>
</evidence>
<dbReference type="AlphaFoldDB" id="A0A9P4UP64"/>
<keyword evidence="3" id="KW-1185">Reference proteome</keyword>
<sequence length="335" mass="36743">MGIAGDRPSLPDRILGSARGLLDSAFSSVGGIEPDLQSLRNVGSKGHTTHRRLSGCSATAQRPKKSGIAKKQRLLGSFRGDGMSTAASRRLEDEFRDFTSTKPLTLLTESLEGDAGHPDVRGEVRTSPNNVHDRDQSWRMEIERDNVLSPMSTFPEGIEQGMAMDLSGLVIGDFKSSHHITAARRIALVGDQLGRVSILQWQASEQARMLSGKVQPHQRDNQHVASLDHAERLASHRHVPSVAQALHATHHCEDVADEEDPVHEFHCPYVGCCENFELQSVNVSSEQQQRGCVHGGCAFISETMHGWLEHIMSPHHDLQDGMHPEAGNESNESEA</sequence>
<evidence type="ECO:0000256" key="1">
    <source>
        <dbReference type="SAM" id="MobiDB-lite"/>
    </source>
</evidence>
<accession>A0A9P4UP64</accession>
<proteinExistence type="predicted"/>
<feature type="region of interest" description="Disordered" evidence="1">
    <location>
        <begin position="41"/>
        <end position="68"/>
    </location>
</feature>
<comment type="caution">
    <text evidence="2">The sequence shown here is derived from an EMBL/GenBank/DDBJ whole genome shotgun (WGS) entry which is preliminary data.</text>
</comment>